<feature type="compositionally biased region" description="Basic and acidic residues" evidence="1">
    <location>
        <begin position="57"/>
        <end position="67"/>
    </location>
</feature>
<dbReference type="PROSITE" id="PS51257">
    <property type="entry name" value="PROKAR_LIPOPROTEIN"/>
    <property type="match status" value="1"/>
</dbReference>
<evidence type="ECO:0000256" key="1">
    <source>
        <dbReference type="SAM" id="MobiDB-lite"/>
    </source>
</evidence>
<sequence length="67" mass="7399">MRVSLIVAALTISLSGCTSQGLYNTGQAWRRSLCNESIGDERARCQSAASKPYNEYPTERTGSDRDR</sequence>
<dbReference type="Proteomes" id="UP000316781">
    <property type="component" value="Unassembled WGS sequence"/>
</dbReference>
<reference evidence="2 3" key="1">
    <citation type="submission" date="2019-07" db="EMBL/GenBank/DDBJ databases">
        <title>Ln-dependent methylotrophs.</title>
        <authorList>
            <person name="Tani A."/>
        </authorList>
    </citation>
    <scope>NUCLEOTIDE SEQUENCE [LARGE SCALE GENOMIC DNA]</scope>
    <source>
        <strain evidence="2 3">SM89A</strain>
    </source>
</reference>
<evidence type="ECO:0000313" key="3">
    <source>
        <dbReference type="Proteomes" id="UP000316781"/>
    </source>
</evidence>
<dbReference type="EMBL" id="VJMF01000071">
    <property type="protein sequence ID" value="TRL30432.1"/>
    <property type="molecule type" value="Genomic_DNA"/>
</dbReference>
<dbReference type="AlphaFoldDB" id="A0A549SLE1"/>
<name>A0A549SLE1_METSR</name>
<proteinExistence type="predicted"/>
<evidence type="ECO:0000313" key="2">
    <source>
        <dbReference type="EMBL" id="TRL30432.1"/>
    </source>
</evidence>
<gene>
    <name evidence="2" type="ORF">FM996_16840</name>
</gene>
<feature type="region of interest" description="Disordered" evidence="1">
    <location>
        <begin position="45"/>
        <end position="67"/>
    </location>
</feature>
<organism evidence="2 3">
    <name type="scientific">Methylosinus sporium</name>
    <dbReference type="NCBI Taxonomy" id="428"/>
    <lineage>
        <taxon>Bacteria</taxon>
        <taxon>Pseudomonadati</taxon>
        <taxon>Pseudomonadota</taxon>
        <taxon>Alphaproteobacteria</taxon>
        <taxon>Hyphomicrobiales</taxon>
        <taxon>Methylocystaceae</taxon>
        <taxon>Methylosinus</taxon>
    </lineage>
</organism>
<protein>
    <recommendedName>
        <fullName evidence="4">Lipoprotein</fullName>
    </recommendedName>
</protein>
<evidence type="ECO:0008006" key="4">
    <source>
        <dbReference type="Google" id="ProtNLM"/>
    </source>
</evidence>
<comment type="caution">
    <text evidence="2">The sequence shown here is derived from an EMBL/GenBank/DDBJ whole genome shotgun (WGS) entry which is preliminary data.</text>
</comment>
<accession>A0A549SLE1</accession>